<dbReference type="EMBL" id="CP111016">
    <property type="protein sequence ID" value="WAR05831.1"/>
    <property type="molecule type" value="Genomic_DNA"/>
</dbReference>
<feature type="non-terminal residue" evidence="2">
    <location>
        <position position="114"/>
    </location>
</feature>
<reference evidence="2" key="1">
    <citation type="submission" date="2022-11" db="EMBL/GenBank/DDBJ databases">
        <title>Centuries of genome instability and evolution in soft-shell clam transmissible cancer (bioRxiv).</title>
        <authorList>
            <person name="Hart S.F.M."/>
            <person name="Yonemitsu M.A."/>
            <person name="Giersch R.M."/>
            <person name="Beal B.F."/>
            <person name="Arriagada G."/>
            <person name="Davis B.W."/>
            <person name="Ostrander E.A."/>
            <person name="Goff S.P."/>
            <person name="Metzger M.J."/>
        </authorList>
    </citation>
    <scope>NUCLEOTIDE SEQUENCE</scope>
    <source>
        <strain evidence="2">MELC-2E11</strain>
        <tissue evidence="2">Siphon/mantle</tissue>
    </source>
</reference>
<protein>
    <submittedName>
        <fullName evidence="2">Uncharacterized protein</fullName>
    </submittedName>
</protein>
<name>A0ABY7EF90_MYAAR</name>
<evidence type="ECO:0000313" key="3">
    <source>
        <dbReference type="Proteomes" id="UP001164746"/>
    </source>
</evidence>
<feature type="coiled-coil region" evidence="1">
    <location>
        <begin position="83"/>
        <end position="114"/>
    </location>
</feature>
<organism evidence="2 3">
    <name type="scientific">Mya arenaria</name>
    <name type="common">Soft-shell clam</name>
    <dbReference type="NCBI Taxonomy" id="6604"/>
    <lineage>
        <taxon>Eukaryota</taxon>
        <taxon>Metazoa</taxon>
        <taxon>Spiralia</taxon>
        <taxon>Lophotrochozoa</taxon>
        <taxon>Mollusca</taxon>
        <taxon>Bivalvia</taxon>
        <taxon>Autobranchia</taxon>
        <taxon>Heteroconchia</taxon>
        <taxon>Euheterodonta</taxon>
        <taxon>Imparidentia</taxon>
        <taxon>Neoheterodontei</taxon>
        <taxon>Myida</taxon>
        <taxon>Myoidea</taxon>
        <taxon>Myidae</taxon>
        <taxon>Mya</taxon>
    </lineage>
</organism>
<evidence type="ECO:0000256" key="1">
    <source>
        <dbReference type="SAM" id="Coils"/>
    </source>
</evidence>
<gene>
    <name evidence="2" type="ORF">MAR_021200</name>
</gene>
<keyword evidence="1" id="KW-0175">Coiled coil</keyword>
<sequence>MWTIPSCDALPCQECTVLPLQKYKRTRDQDRMTAFILKKNFQELLFYEINSEDLAFLFPKSLFLHLQYKAELHCCRNEINDEISKANSMADNFNKVIESLKEKCENDQAKLKQQ</sequence>
<proteinExistence type="predicted"/>
<accession>A0ABY7EF90</accession>
<dbReference type="Proteomes" id="UP001164746">
    <property type="component" value="Chromosome 5"/>
</dbReference>
<keyword evidence="3" id="KW-1185">Reference proteome</keyword>
<evidence type="ECO:0000313" key="2">
    <source>
        <dbReference type="EMBL" id="WAR05831.1"/>
    </source>
</evidence>